<dbReference type="EMBL" id="HBFR01006859">
    <property type="protein sequence ID" value="CAD8877753.1"/>
    <property type="molecule type" value="Transcribed_RNA"/>
</dbReference>
<feature type="region of interest" description="Disordered" evidence="5">
    <location>
        <begin position="944"/>
        <end position="971"/>
    </location>
</feature>
<evidence type="ECO:0000256" key="2">
    <source>
        <dbReference type="ARBA" id="ARBA00022490"/>
    </source>
</evidence>
<dbReference type="PANTHER" id="PTHR12913:SF1">
    <property type="entry name" value="COLD SHOCK DOMAIN-CONTAINING PROTEIN E1"/>
    <property type="match status" value="1"/>
</dbReference>
<keyword evidence="2" id="KW-0963">Cytoplasm</keyword>
<keyword evidence="3" id="KW-0677">Repeat</keyword>
<feature type="region of interest" description="Disordered" evidence="5">
    <location>
        <begin position="1"/>
        <end position="100"/>
    </location>
</feature>
<feature type="region of interest" description="Disordered" evidence="5">
    <location>
        <begin position="201"/>
        <end position="239"/>
    </location>
</feature>
<organism evidence="7">
    <name type="scientific">Corethron hystrix</name>
    <dbReference type="NCBI Taxonomy" id="216773"/>
    <lineage>
        <taxon>Eukaryota</taxon>
        <taxon>Sar</taxon>
        <taxon>Stramenopiles</taxon>
        <taxon>Ochrophyta</taxon>
        <taxon>Bacillariophyta</taxon>
        <taxon>Coscinodiscophyceae</taxon>
        <taxon>Corethrophycidae</taxon>
        <taxon>Corethrales</taxon>
        <taxon>Corethraceae</taxon>
        <taxon>Corethron</taxon>
    </lineage>
</organism>
<reference evidence="7" key="1">
    <citation type="submission" date="2021-01" db="EMBL/GenBank/DDBJ databases">
        <authorList>
            <person name="Corre E."/>
            <person name="Pelletier E."/>
            <person name="Niang G."/>
            <person name="Scheremetjew M."/>
            <person name="Finn R."/>
            <person name="Kale V."/>
            <person name="Holt S."/>
            <person name="Cochrane G."/>
            <person name="Meng A."/>
            <person name="Brown T."/>
            <person name="Cohen L."/>
        </authorList>
    </citation>
    <scope>NUCLEOTIDE SEQUENCE</scope>
    <source>
        <strain evidence="7">308</strain>
    </source>
</reference>
<dbReference type="SMART" id="SM00357">
    <property type="entry name" value="CSP"/>
    <property type="match status" value="2"/>
</dbReference>
<evidence type="ECO:0000256" key="1">
    <source>
        <dbReference type="ARBA" id="ARBA00004496"/>
    </source>
</evidence>
<feature type="region of interest" description="Disordered" evidence="5">
    <location>
        <begin position="548"/>
        <end position="569"/>
    </location>
</feature>
<feature type="domain" description="Cold-shock" evidence="6">
    <location>
        <begin position="100"/>
        <end position="166"/>
    </location>
</feature>
<evidence type="ECO:0000313" key="7">
    <source>
        <dbReference type="EMBL" id="CAD8877753.1"/>
    </source>
</evidence>
<dbReference type="Gene3D" id="2.40.50.140">
    <property type="entry name" value="Nucleic acid-binding proteins"/>
    <property type="match status" value="2"/>
</dbReference>
<evidence type="ECO:0000256" key="5">
    <source>
        <dbReference type="SAM" id="MobiDB-lite"/>
    </source>
</evidence>
<accession>A0A7S1B7J7</accession>
<feature type="compositionally biased region" description="Gly residues" evidence="5">
    <location>
        <begin position="552"/>
        <end position="567"/>
    </location>
</feature>
<comment type="subcellular location">
    <subcellularLocation>
        <location evidence="1">Cytoplasm</location>
    </subcellularLocation>
</comment>
<name>A0A7S1B7J7_9STRA</name>
<dbReference type="SUPFAM" id="SSF50249">
    <property type="entry name" value="Nucleic acid-binding proteins"/>
    <property type="match status" value="1"/>
</dbReference>
<feature type="domain" description="Cold-shock" evidence="6">
    <location>
        <begin position="770"/>
        <end position="847"/>
    </location>
</feature>
<sequence>MATENPKDNVSIEGGDRAARPPPIVEIQAEQQTSCTPTGKGKVKGGSGTNEASTSTPGEGKARTRQRNRRNSESRSNKKKSTPQQFSGTSTGTPTGEREQGRVVTLLDGKYGFIVCASRPDEVFVHFSELQPSEKAWCVGCECEFELRPSTHRRRNERNGENKVAAFEVKLLEKGTVKWYLEVEGETRRKGQILRPVRRRGNVEEGGTVQMDSFVTATPPDEEDGEGQTPLNPQRKGGNVVRYSSDAVEGGRIPGKNDEVEFVLMTDRRTGDLVARNMKTLTREERKRSKSMGGCERGVIASLHETYGLIAPHPRGEQIPFILPTESDSPAWVIGQEVEYVSSPGPLSDISELVSKNHAIGLHALPPGTLPKTIATNLTGRVVSLPTSGHVGYIELDKELEVDDGKTITKVSFSSDHSPGGFISRSTPMTLWTHLGDRLRFDVTVATGKYAAAPPESSKRTKLVSLAPLRQIGAVVSFRTDSGYGFVRPVGKGSGGGDAYFRVGDVLPAQMQKELLTERNMEFAEDKKNKKRLQVKIAEGMAVEFDMINPGSSGGGSGSGGGVGGKGQQQQGYRASRLLVLPTSLSLHIILAENASGTVNRAHGPEFSFTLHERIHALDEEKLFPAYGAFLDEITPGRSITLKEGQDVSEIQILVSMAKKRNLGYEICIVGCNDGGGVRGSRGKLCVSRPTSDVEHGPNTKVLLDRYGGGQVVQKPVSTLTFHRNDLLDTASLPRKGDNISATIVQSHQNGLVQAVAVSVLSATASDCGEGVVADLVPGRQFGFINMLDENKFPREDQQLFFHFSTLALIETEEGTALVPNVKRGDEVRFQIGMQKGKKVAKDVVVLPPGTLEVNNDNGIVKGIVERGPCEGFLLLEPSHTSLDHTPAHTATQVKLDDVKPASRWDNVIFNKKGGAGATESGSSLAEDGKILLLVDPLGHFAKKRTKKGNKNPETPDIESESGELKPVEDLSASAEDSLADALPKHIKFKHDRIISEDIPRRGDYVSFSKVKSGNGARDIVVLKRRAATVIQGSLANLNLESNIATILTMTQMIYSFKLSEVVSCDPSLLKVGERIECILHEHHIYGVCRTSDLYLQSSSSQGRERPRLNLTVKKQIKDAGGTIMAQSCMARGPDRGSQGFGAAWTGRPSIFFGYVGENWGNEEGQVDMTLDTGVP</sequence>
<evidence type="ECO:0000256" key="4">
    <source>
        <dbReference type="ARBA" id="ARBA00022884"/>
    </source>
</evidence>
<dbReference type="PANTHER" id="PTHR12913">
    <property type="entry name" value="UNR PROTEIN N-RAS UPSTREAM GENE PROTEIN"/>
    <property type="match status" value="1"/>
</dbReference>
<proteinExistence type="predicted"/>
<dbReference type="GO" id="GO:0005737">
    <property type="term" value="C:cytoplasm"/>
    <property type="evidence" value="ECO:0007669"/>
    <property type="project" value="UniProtKB-SubCell"/>
</dbReference>
<dbReference type="InterPro" id="IPR011129">
    <property type="entry name" value="CSD"/>
</dbReference>
<keyword evidence="4" id="KW-0694">RNA-binding</keyword>
<dbReference type="InterPro" id="IPR019844">
    <property type="entry name" value="CSD_CS"/>
</dbReference>
<evidence type="ECO:0000256" key="3">
    <source>
        <dbReference type="ARBA" id="ARBA00022737"/>
    </source>
</evidence>
<dbReference type="GO" id="GO:0003723">
    <property type="term" value="F:RNA binding"/>
    <property type="evidence" value="ECO:0007669"/>
    <property type="project" value="UniProtKB-KW"/>
</dbReference>
<gene>
    <name evidence="7" type="ORF">CHYS00102_LOCUS4937</name>
</gene>
<dbReference type="InterPro" id="IPR012340">
    <property type="entry name" value="NA-bd_OB-fold"/>
</dbReference>
<feature type="compositionally biased region" description="Polar residues" evidence="5">
    <location>
        <begin position="82"/>
        <end position="94"/>
    </location>
</feature>
<protein>
    <recommendedName>
        <fullName evidence="6">Cold-shock domain-containing protein</fullName>
    </recommendedName>
</protein>
<evidence type="ECO:0000259" key="6">
    <source>
        <dbReference type="SMART" id="SM00357"/>
    </source>
</evidence>
<dbReference type="AlphaFoldDB" id="A0A7S1B7J7"/>
<dbReference type="PROSITE" id="PS00352">
    <property type="entry name" value="CSD_1"/>
    <property type="match status" value="1"/>
</dbReference>